<dbReference type="RefSeq" id="WP_110841976.1">
    <property type="nucleotide sequence ID" value="NZ_QJVJ01000009.1"/>
</dbReference>
<evidence type="ECO:0000313" key="1">
    <source>
        <dbReference type="EMBL" id="PYI52607.1"/>
    </source>
</evidence>
<dbReference type="Proteomes" id="UP000247476">
    <property type="component" value="Unassembled WGS sequence"/>
</dbReference>
<accession>A0A2V5KNF6</accession>
<gene>
    <name evidence="1" type="ORF">DLM86_20775</name>
</gene>
<name>A0A2V5KNF6_9BACL</name>
<dbReference type="OrthoDB" id="2558943at2"/>
<evidence type="ECO:0000313" key="2">
    <source>
        <dbReference type="Proteomes" id="UP000247476"/>
    </source>
</evidence>
<comment type="caution">
    <text evidence="1">The sequence shown here is derived from an EMBL/GenBank/DDBJ whole genome shotgun (WGS) entry which is preliminary data.</text>
</comment>
<keyword evidence="2" id="KW-1185">Reference proteome</keyword>
<proteinExistence type="predicted"/>
<reference evidence="1 2" key="1">
    <citation type="submission" date="2018-05" db="EMBL/GenBank/DDBJ databases">
        <title>Paenibacillus flagellatus sp. nov., isolated from selenium mineral soil.</title>
        <authorList>
            <person name="Dai X."/>
        </authorList>
    </citation>
    <scope>NUCLEOTIDE SEQUENCE [LARGE SCALE GENOMIC DNA]</scope>
    <source>
        <strain evidence="1 2">DXL2</strain>
    </source>
</reference>
<dbReference type="AlphaFoldDB" id="A0A2V5KNF6"/>
<organism evidence="1 2">
    <name type="scientific">Paenibacillus flagellatus</name>
    <dbReference type="NCBI Taxonomy" id="2211139"/>
    <lineage>
        <taxon>Bacteria</taxon>
        <taxon>Bacillati</taxon>
        <taxon>Bacillota</taxon>
        <taxon>Bacilli</taxon>
        <taxon>Bacillales</taxon>
        <taxon>Paenibacillaceae</taxon>
        <taxon>Paenibacillus</taxon>
    </lineage>
</organism>
<sequence>MKSLSRQIRFSGMHASSIGAIVSALNYYGTDVSPAWVFGMTGHAFLTVVDERLSDPNVGLPEETMFKLSGHLGANVEGFDAIAAGGTFETMQREAWEKARTAIDKGYPVFAKELDLGNETSLVYGYTDNGYRTFSWHSGNGHEGADDDIPWTMLGRNYCPCRMCRGRPPGPSTDIYLGGPKDGGLISLHWVTLKGEADGWTALREAVRFAAAFGKTGPYRYGHGTFYAGPRAYDRWIEAVRDGTITCLHMGYFAGIWHESRHYAVDFLREAQDRFVPLAGLLGEMAIVYESIRDDYRRLVEAFPWRQPEDPIGAHPERQQAIDLLTRIRDSELEASRLLDRLSKELEGRG</sequence>
<protein>
    <submittedName>
        <fullName evidence="1">Uncharacterized protein</fullName>
    </submittedName>
</protein>
<dbReference type="EMBL" id="QJVJ01000009">
    <property type="protein sequence ID" value="PYI52607.1"/>
    <property type="molecule type" value="Genomic_DNA"/>
</dbReference>